<dbReference type="PROSITE" id="PS50801">
    <property type="entry name" value="STAS"/>
    <property type="match status" value="1"/>
</dbReference>
<dbReference type="RefSeq" id="WP_146433522.1">
    <property type="nucleotide sequence ID" value="NZ_SJPF01000004.1"/>
</dbReference>
<keyword evidence="3" id="KW-1185">Reference proteome</keyword>
<protein>
    <submittedName>
        <fullName evidence="2">STAS domain protein</fullName>
    </submittedName>
</protein>
<dbReference type="Gene3D" id="3.30.750.24">
    <property type="entry name" value="STAS domain"/>
    <property type="match status" value="1"/>
</dbReference>
<organism evidence="2 3">
    <name type="scientific">Blastopirellula retiformator</name>
    <dbReference type="NCBI Taxonomy" id="2527970"/>
    <lineage>
        <taxon>Bacteria</taxon>
        <taxon>Pseudomonadati</taxon>
        <taxon>Planctomycetota</taxon>
        <taxon>Planctomycetia</taxon>
        <taxon>Pirellulales</taxon>
        <taxon>Pirellulaceae</taxon>
        <taxon>Blastopirellula</taxon>
    </lineage>
</organism>
<gene>
    <name evidence="2" type="ORF">Enr8_33340</name>
</gene>
<accession>A0A5C5V0E0</accession>
<dbReference type="CDD" id="cd07043">
    <property type="entry name" value="STAS_anti-anti-sigma_factors"/>
    <property type="match status" value="1"/>
</dbReference>
<dbReference type="Pfam" id="PF01740">
    <property type="entry name" value="STAS"/>
    <property type="match status" value="1"/>
</dbReference>
<dbReference type="AlphaFoldDB" id="A0A5C5V0E0"/>
<feature type="domain" description="STAS" evidence="1">
    <location>
        <begin position="1"/>
        <end position="107"/>
    </location>
</feature>
<proteinExistence type="predicted"/>
<dbReference type="EMBL" id="SJPF01000004">
    <property type="protein sequence ID" value="TWT31413.1"/>
    <property type="molecule type" value="Genomic_DNA"/>
</dbReference>
<dbReference type="InterPro" id="IPR002645">
    <property type="entry name" value="STAS_dom"/>
</dbReference>
<evidence type="ECO:0000259" key="1">
    <source>
        <dbReference type="PROSITE" id="PS50801"/>
    </source>
</evidence>
<reference evidence="2 3" key="1">
    <citation type="submission" date="2019-02" db="EMBL/GenBank/DDBJ databases">
        <title>Deep-cultivation of Planctomycetes and their phenomic and genomic characterization uncovers novel biology.</title>
        <authorList>
            <person name="Wiegand S."/>
            <person name="Jogler M."/>
            <person name="Boedeker C."/>
            <person name="Pinto D."/>
            <person name="Vollmers J."/>
            <person name="Rivas-Marin E."/>
            <person name="Kohn T."/>
            <person name="Peeters S.H."/>
            <person name="Heuer A."/>
            <person name="Rast P."/>
            <person name="Oberbeckmann S."/>
            <person name="Bunk B."/>
            <person name="Jeske O."/>
            <person name="Meyerdierks A."/>
            <person name="Storesund J.E."/>
            <person name="Kallscheuer N."/>
            <person name="Luecker S."/>
            <person name="Lage O.M."/>
            <person name="Pohl T."/>
            <person name="Merkel B.J."/>
            <person name="Hornburger P."/>
            <person name="Mueller R.-W."/>
            <person name="Bruemmer F."/>
            <person name="Labrenz M."/>
            <person name="Spormann A.M."/>
            <person name="Op Den Camp H."/>
            <person name="Overmann J."/>
            <person name="Amann R."/>
            <person name="Jetten M.S.M."/>
            <person name="Mascher T."/>
            <person name="Medema M.H."/>
            <person name="Devos D.P."/>
            <person name="Kaster A.-K."/>
            <person name="Ovreas L."/>
            <person name="Rohde M."/>
            <person name="Galperin M.Y."/>
            <person name="Jogler C."/>
        </authorList>
    </citation>
    <scope>NUCLEOTIDE SEQUENCE [LARGE SCALE GENOMIC DNA]</scope>
    <source>
        <strain evidence="2 3">Enr8</strain>
    </source>
</reference>
<dbReference type="SUPFAM" id="SSF52091">
    <property type="entry name" value="SpoIIaa-like"/>
    <property type="match status" value="1"/>
</dbReference>
<dbReference type="OrthoDB" id="277461at2"/>
<name>A0A5C5V0E0_9BACT</name>
<dbReference type="PANTHER" id="PTHR33495">
    <property type="entry name" value="ANTI-SIGMA FACTOR ANTAGONIST TM_1081-RELATED-RELATED"/>
    <property type="match status" value="1"/>
</dbReference>
<evidence type="ECO:0000313" key="3">
    <source>
        <dbReference type="Proteomes" id="UP000318878"/>
    </source>
</evidence>
<sequence>MSLPTEIFGEVVVVHTPEELGEDQADGVEAFLRSRERNRVIVDLDGTETIDSAGLTCLLSAQQQLREGGGELKITTSNHVNRKILEITRLDKRLEVFENMIEAVKSFV</sequence>
<comment type="caution">
    <text evidence="2">The sequence shown here is derived from an EMBL/GenBank/DDBJ whole genome shotgun (WGS) entry which is preliminary data.</text>
</comment>
<dbReference type="GO" id="GO:0043856">
    <property type="term" value="F:anti-sigma factor antagonist activity"/>
    <property type="evidence" value="ECO:0007669"/>
    <property type="project" value="TreeGrafter"/>
</dbReference>
<dbReference type="Proteomes" id="UP000318878">
    <property type="component" value="Unassembled WGS sequence"/>
</dbReference>
<dbReference type="InterPro" id="IPR036513">
    <property type="entry name" value="STAS_dom_sf"/>
</dbReference>
<evidence type="ECO:0000313" key="2">
    <source>
        <dbReference type="EMBL" id="TWT31413.1"/>
    </source>
</evidence>